<comment type="caution">
    <text evidence="1">The sequence shown here is derived from an EMBL/GenBank/DDBJ whole genome shotgun (WGS) entry which is preliminary data.</text>
</comment>
<dbReference type="EMBL" id="JAGIOF010000001">
    <property type="protein sequence ID" value="MBP2386043.1"/>
    <property type="molecule type" value="Genomic_DNA"/>
</dbReference>
<accession>A0ABS4XCC9</accession>
<dbReference type="Proteomes" id="UP001296993">
    <property type="component" value="Unassembled WGS sequence"/>
</dbReference>
<organism evidence="1 2">
    <name type="scientific">Paeniglutamicibacter kerguelensis</name>
    <dbReference type="NCBI Taxonomy" id="254788"/>
    <lineage>
        <taxon>Bacteria</taxon>
        <taxon>Bacillati</taxon>
        <taxon>Actinomycetota</taxon>
        <taxon>Actinomycetes</taxon>
        <taxon>Micrococcales</taxon>
        <taxon>Micrococcaceae</taxon>
        <taxon>Paeniglutamicibacter</taxon>
    </lineage>
</organism>
<evidence type="ECO:0000313" key="2">
    <source>
        <dbReference type="Proteomes" id="UP001296993"/>
    </source>
</evidence>
<proteinExistence type="predicted"/>
<protein>
    <submittedName>
        <fullName evidence="1">Uncharacterized protein</fullName>
    </submittedName>
</protein>
<dbReference type="RefSeq" id="WP_209997013.1">
    <property type="nucleotide sequence ID" value="NZ_BAAAJY010000003.1"/>
</dbReference>
<name>A0ABS4XCC9_9MICC</name>
<sequence length="63" mass="6883">MKSLLADERDTSRENDNPVFRVFLVGPENGASAAFGVREARMDQVLARARPPDRSCQPVPLAG</sequence>
<reference evidence="1 2" key="1">
    <citation type="submission" date="2021-03" db="EMBL/GenBank/DDBJ databases">
        <title>Sequencing the genomes of 1000 actinobacteria strains.</title>
        <authorList>
            <person name="Klenk H.-P."/>
        </authorList>
    </citation>
    <scope>NUCLEOTIDE SEQUENCE [LARGE SCALE GENOMIC DNA]</scope>
    <source>
        <strain evidence="1 2">DSM 15797</strain>
    </source>
</reference>
<keyword evidence="2" id="KW-1185">Reference proteome</keyword>
<gene>
    <name evidence="1" type="ORF">JOF47_001554</name>
</gene>
<evidence type="ECO:0000313" key="1">
    <source>
        <dbReference type="EMBL" id="MBP2386043.1"/>
    </source>
</evidence>